<evidence type="ECO:0000256" key="1">
    <source>
        <dbReference type="SAM" id="Phobius"/>
    </source>
</evidence>
<sequence>MKLAISLAFSFLSAAMLLIFYYLGLEFYKALGYSPARGISLGIGIEILLISYFFINTFTIFCSRLYLRAIGIGAVIIITFYLLWPYYPLRTAYLCFSGSLITVLACSFSDIAVRFLSNMDRKKND</sequence>
<feature type="transmembrane region" description="Helical" evidence="1">
    <location>
        <begin position="90"/>
        <end position="113"/>
    </location>
</feature>
<feature type="transmembrane region" description="Helical" evidence="1">
    <location>
        <begin position="36"/>
        <end position="58"/>
    </location>
</feature>
<gene>
    <name evidence="2" type="ORF">E6Q69_09780</name>
</gene>
<dbReference type="RefSeq" id="WP_203789538.1">
    <property type="nucleotide sequence ID" value="NZ_AP024354.1"/>
</dbReference>
<organism evidence="2 3">
    <name type="scientific">Aquipseudomonas alcaligenes</name>
    <name type="common">Pseudomonas alcaligenes</name>
    <dbReference type="NCBI Taxonomy" id="43263"/>
    <lineage>
        <taxon>Bacteria</taxon>
        <taxon>Pseudomonadati</taxon>
        <taxon>Pseudomonadota</taxon>
        <taxon>Gammaproteobacteria</taxon>
        <taxon>Pseudomonadales</taxon>
        <taxon>Pseudomonadaceae</taxon>
        <taxon>Aquipseudomonas</taxon>
    </lineage>
</organism>
<reference evidence="2 3" key="1">
    <citation type="submission" date="2018-09" db="EMBL/GenBank/DDBJ databases">
        <title>Metagenome Assembled Genomes from an Advanced Water Purification Facility.</title>
        <authorList>
            <person name="Stamps B.W."/>
            <person name="Spear J.R."/>
        </authorList>
    </citation>
    <scope>NUCLEOTIDE SEQUENCE [LARGE SCALE GENOMIC DNA]</scope>
    <source>
        <strain evidence="2">Bin_52_1</strain>
    </source>
</reference>
<keyword evidence="1" id="KW-0812">Transmembrane</keyword>
<keyword evidence="1" id="KW-1133">Transmembrane helix</keyword>
<keyword evidence="1" id="KW-0472">Membrane</keyword>
<dbReference type="EMBL" id="SSFO01000163">
    <property type="protein sequence ID" value="TXI32091.1"/>
    <property type="molecule type" value="Genomic_DNA"/>
</dbReference>
<name>A0A5C7W2A6_AQUAC</name>
<feature type="transmembrane region" description="Helical" evidence="1">
    <location>
        <begin position="7"/>
        <end position="24"/>
    </location>
</feature>
<evidence type="ECO:0000313" key="2">
    <source>
        <dbReference type="EMBL" id="TXI32091.1"/>
    </source>
</evidence>
<evidence type="ECO:0000313" key="3">
    <source>
        <dbReference type="Proteomes" id="UP000321110"/>
    </source>
</evidence>
<accession>A0A5C7W2A6</accession>
<dbReference type="AlphaFoldDB" id="A0A5C7W2A6"/>
<dbReference type="Proteomes" id="UP000321110">
    <property type="component" value="Unassembled WGS sequence"/>
</dbReference>
<protein>
    <submittedName>
        <fullName evidence="2">Uncharacterized protein</fullName>
    </submittedName>
</protein>
<proteinExistence type="predicted"/>
<comment type="caution">
    <text evidence="2">The sequence shown here is derived from an EMBL/GenBank/DDBJ whole genome shotgun (WGS) entry which is preliminary data.</text>
</comment>
<feature type="transmembrane region" description="Helical" evidence="1">
    <location>
        <begin position="65"/>
        <end position="84"/>
    </location>
</feature>